<dbReference type="Pfam" id="PF04966">
    <property type="entry name" value="OprB"/>
    <property type="match status" value="1"/>
</dbReference>
<dbReference type="InterPro" id="IPR038673">
    <property type="entry name" value="OprB_sf"/>
</dbReference>
<feature type="signal peptide" evidence="2">
    <location>
        <begin position="1"/>
        <end position="29"/>
    </location>
</feature>
<dbReference type="Gene3D" id="2.40.160.180">
    <property type="entry name" value="Carbohydrate-selective porin OprB"/>
    <property type="match status" value="1"/>
</dbReference>
<accession>A0ABW8JHT3</accession>
<feature type="chain" id="PRO_5045006201" evidence="2">
    <location>
        <begin position="30"/>
        <end position="436"/>
    </location>
</feature>
<name>A0ABW8JHT3_9GAMM</name>
<protein>
    <submittedName>
        <fullName evidence="3">Carbohydrate porin</fullName>
    </submittedName>
</protein>
<dbReference type="PANTHER" id="PTHR37944">
    <property type="entry name" value="PORIN B"/>
    <property type="match status" value="1"/>
</dbReference>
<sequence>MEKKPQGSRRRTFGYALSLAIAASCPAHAADSPYLFGDWQGERTQLAERGIRFDFGYTSEIAHNMDGGTRQLTRYTDQWSAGATFDLDKIWGWKGSAVQIAVTDRNGRNLTADADLGVYQQVQEVYGRGQTWHLTLFALTQKFFDGKLAWSIGRLPVGSDFDSFSCDFQNLTFCGSPPGNIAGDYWINWPTSQWATWLQWNTTGQTYVKLGAYQLNPKYIDDEWAEANGWKLNFPGGTTGVLVPLEFGWTPTVNGLPGSYKLGSWYNNAGGSDLYYDASRQPIAATGEPPLQDRSRYGGYLGLQQQISGDANGGGVNVFLNATMTDARTSPTDRQFAVGAEYKAPFNRANDMLGVALGATHGSTYLAAYQRLYNQLNPHAAVPVQDGYEYAMELFYNWSPLPSINLRPNLQYVVHPGGTTKNSNALVLGLKTVIAF</sequence>
<dbReference type="InterPro" id="IPR007049">
    <property type="entry name" value="Carb-sel_porin_OprB"/>
</dbReference>
<comment type="caution">
    <text evidence="3">The sequence shown here is derived from an EMBL/GenBank/DDBJ whole genome shotgun (WGS) entry which is preliminary data.</text>
</comment>
<evidence type="ECO:0000313" key="4">
    <source>
        <dbReference type="Proteomes" id="UP001620461"/>
    </source>
</evidence>
<dbReference type="PROSITE" id="PS51257">
    <property type="entry name" value="PROKAR_LIPOPROTEIN"/>
    <property type="match status" value="1"/>
</dbReference>
<evidence type="ECO:0000256" key="1">
    <source>
        <dbReference type="ARBA" id="ARBA00008769"/>
    </source>
</evidence>
<reference evidence="3 4" key="1">
    <citation type="submission" date="2020-10" db="EMBL/GenBank/DDBJ databases">
        <title>Phylogeny of dyella-like bacteria.</title>
        <authorList>
            <person name="Fu J."/>
        </authorList>
    </citation>
    <scope>NUCLEOTIDE SEQUENCE [LARGE SCALE GENOMIC DNA]</scope>
    <source>
        <strain evidence="3 4">JP1</strain>
    </source>
</reference>
<keyword evidence="4" id="KW-1185">Reference proteome</keyword>
<keyword evidence="2" id="KW-0732">Signal</keyword>
<dbReference type="RefSeq" id="WP_404545996.1">
    <property type="nucleotide sequence ID" value="NZ_JADIKJ010000004.1"/>
</dbReference>
<evidence type="ECO:0000256" key="2">
    <source>
        <dbReference type="RuleBase" id="RU363072"/>
    </source>
</evidence>
<dbReference type="PANTHER" id="PTHR37944:SF1">
    <property type="entry name" value="PORIN B"/>
    <property type="match status" value="1"/>
</dbReference>
<dbReference type="EMBL" id="JADIKJ010000004">
    <property type="protein sequence ID" value="MFK2899826.1"/>
    <property type="molecule type" value="Genomic_DNA"/>
</dbReference>
<organism evidence="3 4">
    <name type="scientific">Dyella jejuensis</name>
    <dbReference type="NCBI Taxonomy" id="1432009"/>
    <lineage>
        <taxon>Bacteria</taxon>
        <taxon>Pseudomonadati</taxon>
        <taxon>Pseudomonadota</taxon>
        <taxon>Gammaproteobacteria</taxon>
        <taxon>Lysobacterales</taxon>
        <taxon>Rhodanobacteraceae</taxon>
        <taxon>Dyella</taxon>
    </lineage>
</organism>
<comment type="similarity">
    <text evidence="1 2">Belongs to the OprB family.</text>
</comment>
<gene>
    <name evidence="3" type="ORF">ISP15_05720</name>
</gene>
<dbReference type="InterPro" id="IPR052932">
    <property type="entry name" value="OprB_Porin"/>
</dbReference>
<evidence type="ECO:0000313" key="3">
    <source>
        <dbReference type="EMBL" id="MFK2899826.1"/>
    </source>
</evidence>
<dbReference type="Proteomes" id="UP001620461">
    <property type="component" value="Unassembled WGS sequence"/>
</dbReference>
<proteinExistence type="inferred from homology"/>